<dbReference type="KEGG" id="smas:HUE87_03030"/>
<reference evidence="1 2" key="1">
    <citation type="submission" date="2020-05" db="EMBL/GenBank/DDBJ databases">
        <title>Sulfurimonas marisnigri, sp. nov., and Sulfurimonas baltica, sp. nov., manganese oxide reducing chemolithoautotrophs of the class Epsilonproteobacteria isolated from the pelagic redoxclines of the Black and Baltic Seas and emended description of the genus Sulfurimonas.</title>
        <authorList>
            <person name="Henkel J.V."/>
            <person name="Laudan C."/>
            <person name="Werner J."/>
            <person name="Neu T."/>
            <person name="Plewe S."/>
            <person name="Sproer C."/>
            <person name="Bunk B."/>
            <person name="Schulz-Vogt H.N."/>
        </authorList>
    </citation>
    <scope>NUCLEOTIDE SEQUENCE [LARGE SCALE GENOMIC DNA]</scope>
    <source>
        <strain evidence="1 2">SoZ1</strain>
    </source>
</reference>
<evidence type="ECO:0008006" key="3">
    <source>
        <dbReference type="Google" id="ProtNLM"/>
    </source>
</evidence>
<gene>
    <name evidence="1" type="ORF">HUE87_03030</name>
</gene>
<sequence length="248" mass="29425">MSYKIQYNKQFENFKNILLNIKSIFSQNSQTIHLARNELKIIEIENISTVVKAFRVPNVLNQFVYAYLRKSKAYKAFHNATILHDLHVSTPEPIGYIEFFKFALLKESFFISKEFKYDFTIAHIRDEQPEYKKNVLEDFAEFTYYIHTKGVWHVDYSGGNILVKKDGDKYLFSLVDINRMKFRTISNYEGLENFNKLWFNEEDLTTIAKAYSKLASLDENRAIDEILMQDKKLKDKVLLKRKLRGVRN</sequence>
<dbReference type="Gene3D" id="1.10.510.10">
    <property type="entry name" value="Transferase(Phosphotransferase) domain 1"/>
    <property type="match status" value="1"/>
</dbReference>
<accession>A0A7S7RR05</accession>
<protein>
    <recommendedName>
        <fullName evidence="3">Protein kinase domain-containing protein</fullName>
    </recommendedName>
</protein>
<keyword evidence="2" id="KW-1185">Reference proteome</keyword>
<proteinExistence type="predicted"/>
<dbReference type="RefSeq" id="WP_194367268.1">
    <property type="nucleotide sequence ID" value="NZ_CP054493.1"/>
</dbReference>
<evidence type="ECO:0000313" key="2">
    <source>
        <dbReference type="Proteomes" id="UP000593836"/>
    </source>
</evidence>
<dbReference type="InterPro" id="IPR011009">
    <property type="entry name" value="Kinase-like_dom_sf"/>
</dbReference>
<dbReference type="EMBL" id="CP054493">
    <property type="protein sequence ID" value="QOY55226.1"/>
    <property type="molecule type" value="Genomic_DNA"/>
</dbReference>
<evidence type="ECO:0000313" key="1">
    <source>
        <dbReference type="EMBL" id="QOY55226.1"/>
    </source>
</evidence>
<dbReference type="Pfam" id="PF06293">
    <property type="entry name" value="Kdo"/>
    <property type="match status" value="1"/>
</dbReference>
<name>A0A7S7RR05_9BACT</name>
<dbReference type="SUPFAM" id="SSF56112">
    <property type="entry name" value="Protein kinase-like (PK-like)"/>
    <property type="match status" value="1"/>
</dbReference>
<organism evidence="1 2">
    <name type="scientific">Candidatus Sulfurimonas marisnigri</name>
    <dbReference type="NCBI Taxonomy" id="2740405"/>
    <lineage>
        <taxon>Bacteria</taxon>
        <taxon>Pseudomonadati</taxon>
        <taxon>Campylobacterota</taxon>
        <taxon>Epsilonproteobacteria</taxon>
        <taxon>Campylobacterales</taxon>
        <taxon>Sulfurimonadaceae</taxon>
        <taxon>Sulfurimonas</taxon>
    </lineage>
</organism>
<dbReference type="Proteomes" id="UP000593836">
    <property type="component" value="Chromosome"/>
</dbReference>
<dbReference type="AlphaFoldDB" id="A0A7S7RR05"/>